<feature type="region of interest" description="Disordered" evidence="1">
    <location>
        <begin position="1"/>
        <end position="39"/>
    </location>
</feature>
<protein>
    <recommendedName>
        <fullName evidence="4">Lipoprotein</fullName>
    </recommendedName>
</protein>
<evidence type="ECO:0008006" key="4">
    <source>
        <dbReference type="Google" id="ProtNLM"/>
    </source>
</evidence>
<dbReference type="EMBL" id="JBHSXS010000012">
    <property type="protein sequence ID" value="MFC6882252.1"/>
    <property type="molecule type" value="Genomic_DNA"/>
</dbReference>
<gene>
    <name evidence="2" type="ORF">ACFQKB_21035</name>
</gene>
<comment type="caution">
    <text evidence="2">The sequence shown here is derived from an EMBL/GenBank/DDBJ whole genome shotgun (WGS) entry which is preliminary data.</text>
</comment>
<sequence length="197" mass="18965">MALPSAGVSAGVMERDGMGGYGDQNAAASASTRTTSSERARGGALLALAGLLVLSGCGTGDDDSSDASSPGGSSSAKPPAKSSAPPKPADGTDLAACADGRCEVQVSASAKLPVPRKLKVASVRVESVGSGSVTVVGRYLGNSQGGFCTGRSCNSSGSGGGFKLTLGPDSTGSQNGLSITALTVSGGTAVLRLAPVD</sequence>
<dbReference type="Proteomes" id="UP001596380">
    <property type="component" value="Unassembled WGS sequence"/>
</dbReference>
<reference evidence="3" key="1">
    <citation type="journal article" date="2019" name="Int. J. Syst. Evol. Microbiol.">
        <title>The Global Catalogue of Microorganisms (GCM) 10K type strain sequencing project: providing services to taxonomists for standard genome sequencing and annotation.</title>
        <authorList>
            <consortium name="The Broad Institute Genomics Platform"/>
            <consortium name="The Broad Institute Genome Sequencing Center for Infectious Disease"/>
            <person name="Wu L."/>
            <person name="Ma J."/>
        </authorList>
    </citation>
    <scope>NUCLEOTIDE SEQUENCE [LARGE SCALE GENOMIC DNA]</scope>
    <source>
        <strain evidence="3">JCM 3369</strain>
    </source>
</reference>
<evidence type="ECO:0000313" key="2">
    <source>
        <dbReference type="EMBL" id="MFC6882252.1"/>
    </source>
</evidence>
<evidence type="ECO:0000256" key="1">
    <source>
        <dbReference type="SAM" id="MobiDB-lite"/>
    </source>
</evidence>
<evidence type="ECO:0000313" key="3">
    <source>
        <dbReference type="Proteomes" id="UP001596380"/>
    </source>
</evidence>
<keyword evidence="3" id="KW-1185">Reference proteome</keyword>
<feature type="region of interest" description="Disordered" evidence="1">
    <location>
        <begin position="59"/>
        <end position="94"/>
    </location>
</feature>
<feature type="compositionally biased region" description="Low complexity" evidence="1">
    <location>
        <begin position="26"/>
        <end position="35"/>
    </location>
</feature>
<accession>A0ABW2CL68</accession>
<dbReference type="RefSeq" id="WP_160822663.1">
    <property type="nucleotide sequence ID" value="NZ_JBHSXS010000012.1"/>
</dbReference>
<feature type="compositionally biased region" description="Low complexity" evidence="1">
    <location>
        <begin position="66"/>
        <end position="84"/>
    </location>
</feature>
<organism evidence="2 3">
    <name type="scientific">Actinomadura yumaensis</name>
    <dbReference type="NCBI Taxonomy" id="111807"/>
    <lineage>
        <taxon>Bacteria</taxon>
        <taxon>Bacillati</taxon>
        <taxon>Actinomycetota</taxon>
        <taxon>Actinomycetes</taxon>
        <taxon>Streptosporangiales</taxon>
        <taxon>Thermomonosporaceae</taxon>
        <taxon>Actinomadura</taxon>
    </lineage>
</organism>
<proteinExistence type="predicted"/>
<name>A0ABW2CL68_9ACTN</name>